<reference evidence="2 3" key="1">
    <citation type="submission" date="2023-03" db="EMBL/GenBank/DDBJ databases">
        <title>Paludisphaera mucosa sp. nov. a novel planctomycete from northern fen.</title>
        <authorList>
            <person name="Ivanova A."/>
        </authorList>
    </citation>
    <scope>NUCLEOTIDE SEQUENCE [LARGE SCALE GENOMIC DNA]</scope>
    <source>
        <strain evidence="2 3">Pla2</strain>
    </source>
</reference>
<keyword evidence="1" id="KW-0812">Transmembrane</keyword>
<comment type="caution">
    <text evidence="2">The sequence shown here is derived from an EMBL/GenBank/DDBJ whole genome shotgun (WGS) entry which is preliminary data.</text>
</comment>
<evidence type="ECO:0000313" key="2">
    <source>
        <dbReference type="EMBL" id="MDG3004670.1"/>
    </source>
</evidence>
<gene>
    <name evidence="2" type="ORF">PZE19_12855</name>
</gene>
<keyword evidence="1" id="KW-1133">Transmembrane helix</keyword>
<dbReference type="Pfam" id="PF09852">
    <property type="entry name" value="DUF2079"/>
    <property type="match status" value="1"/>
</dbReference>
<protein>
    <submittedName>
        <fullName evidence="2">DUF2079 domain-containing protein</fullName>
    </submittedName>
</protein>
<proteinExistence type="predicted"/>
<keyword evidence="1" id="KW-0472">Membrane</keyword>
<feature type="transmembrane region" description="Helical" evidence="1">
    <location>
        <begin position="212"/>
        <end position="232"/>
    </location>
</feature>
<feature type="transmembrane region" description="Helical" evidence="1">
    <location>
        <begin position="315"/>
        <end position="334"/>
    </location>
</feature>
<organism evidence="2 3">
    <name type="scientific">Paludisphaera mucosa</name>
    <dbReference type="NCBI Taxonomy" id="3030827"/>
    <lineage>
        <taxon>Bacteria</taxon>
        <taxon>Pseudomonadati</taxon>
        <taxon>Planctomycetota</taxon>
        <taxon>Planctomycetia</taxon>
        <taxon>Isosphaerales</taxon>
        <taxon>Isosphaeraceae</taxon>
        <taxon>Paludisphaera</taxon>
    </lineage>
</organism>
<dbReference type="Proteomes" id="UP001216907">
    <property type="component" value="Unassembled WGS sequence"/>
</dbReference>
<accession>A0ABT6FAT1</accession>
<evidence type="ECO:0000256" key="1">
    <source>
        <dbReference type="SAM" id="Phobius"/>
    </source>
</evidence>
<sequence>MRIDERTGAWLIVAALTATLTATTTTQALRRYHDLRTGWSWDLAYFNQSIWTVTKGDGLITVRPIGSVSTEGPSAWKSNHLGPIRLAMVPFHLAFPDPRTLLIFANIVFWWLIPAAYTLARSESGSDRVALSAVALVPLTPLLWPMAWNDFREIQAGIPFALWAFQGVRSRRAGLTAAGVAGMLACRQEFAVVVMSLAFLPPREDEDVAKKARWRLALFDVGLGWVLVYFVYLKLMVGTRAPQAYVDQLLGPKPTLGQALDTMFWVVRDGLGPWALLALVVPGAAVLAAPWVWSLCNGQWAMRMLGQASWHHVRYAAPSVATTLAAGLIGYARLAVLLRGRRGGRAVLVAVWLLAAGYSAFGLREVMKRMDRIPPPVDAADVEPYWAWARQVGPDDAVLASYEFAAPLSSRKSLYSHVLTANEPRGYPRLAPEFRWVFWKVPGLEPKMFVDQGFAVVHRGPSLVVLRRAGTP</sequence>
<dbReference type="InterPro" id="IPR018650">
    <property type="entry name" value="STSV1_Orf64"/>
</dbReference>
<name>A0ABT6FAT1_9BACT</name>
<dbReference type="RefSeq" id="WP_277861024.1">
    <property type="nucleotide sequence ID" value="NZ_JARRAG010000002.1"/>
</dbReference>
<feature type="transmembrane region" description="Helical" evidence="1">
    <location>
        <begin position="129"/>
        <end position="147"/>
    </location>
</feature>
<dbReference type="EMBL" id="JARRAG010000002">
    <property type="protein sequence ID" value="MDG3004670.1"/>
    <property type="molecule type" value="Genomic_DNA"/>
</dbReference>
<feature type="transmembrane region" description="Helical" evidence="1">
    <location>
        <begin position="274"/>
        <end position="294"/>
    </location>
</feature>
<feature type="transmembrane region" description="Helical" evidence="1">
    <location>
        <begin position="101"/>
        <end position="120"/>
    </location>
</feature>
<feature type="transmembrane region" description="Helical" evidence="1">
    <location>
        <begin position="346"/>
        <end position="363"/>
    </location>
</feature>
<evidence type="ECO:0000313" key="3">
    <source>
        <dbReference type="Proteomes" id="UP001216907"/>
    </source>
</evidence>
<keyword evidence="3" id="KW-1185">Reference proteome</keyword>